<dbReference type="Gene3D" id="2.60.40.1080">
    <property type="match status" value="1"/>
</dbReference>
<evidence type="ECO:0000256" key="2">
    <source>
        <dbReference type="ARBA" id="ARBA00022801"/>
    </source>
</evidence>
<dbReference type="Gene3D" id="2.60.120.260">
    <property type="entry name" value="Galactose-binding domain-like"/>
    <property type="match status" value="2"/>
</dbReference>
<protein>
    <submittedName>
        <fullName evidence="9">S-layer homology domain-containing protein</fullName>
    </submittedName>
</protein>
<dbReference type="Gene3D" id="3.20.20.80">
    <property type="entry name" value="Glycosidases"/>
    <property type="match status" value="1"/>
</dbReference>
<keyword evidence="10" id="KW-1185">Reference proteome</keyword>
<reference evidence="9 10" key="1">
    <citation type="submission" date="2021-07" db="EMBL/GenBank/DDBJ databases">
        <title>Paenibacillus radiodurans sp. nov., isolated from the southeastern edge of Tengger Desert.</title>
        <authorList>
            <person name="Zhang G."/>
        </authorList>
    </citation>
    <scope>NUCLEOTIDE SEQUENCE [LARGE SCALE GENOMIC DNA]</scope>
    <source>
        <strain evidence="9 10">CCM 7311</strain>
    </source>
</reference>
<feature type="signal peptide" evidence="5">
    <location>
        <begin position="1"/>
        <end position="34"/>
    </location>
</feature>
<dbReference type="InterPro" id="IPR006102">
    <property type="entry name" value="Ig-like_GH2"/>
</dbReference>
<keyword evidence="5" id="KW-0732">Signal</keyword>
<dbReference type="Pfam" id="PF00754">
    <property type="entry name" value="F5_F8_type_C"/>
    <property type="match status" value="1"/>
</dbReference>
<evidence type="ECO:0000259" key="6">
    <source>
        <dbReference type="PROSITE" id="PS50022"/>
    </source>
</evidence>
<feature type="region of interest" description="Disordered" evidence="4">
    <location>
        <begin position="1462"/>
        <end position="1481"/>
    </location>
</feature>
<accession>A0ABS7BWI5</accession>
<dbReference type="Proteomes" id="UP001519887">
    <property type="component" value="Unassembled WGS sequence"/>
</dbReference>
<keyword evidence="3" id="KW-0326">Glycosidase</keyword>
<dbReference type="InterPro" id="IPR043534">
    <property type="entry name" value="EBDG/EBM"/>
</dbReference>
<proteinExistence type="inferred from homology"/>
<dbReference type="SUPFAM" id="SSF49303">
    <property type="entry name" value="beta-Galactosidase/glucuronidase domain"/>
    <property type="match status" value="3"/>
</dbReference>
<comment type="caution">
    <text evidence="9">The sequence shown here is derived from an EMBL/GenBank/DDBJ whole genome shotgun (WGS) entry which is preliminary data.</text>
</comment>
<evidence type="ECO:0000313" key="9">
    <source>
        <dbReference type="EMBL" id="MBW7453012.1"/>
    </source>
</evidence>
<evidence type="ECO:0000259" key="8">
    <source>
        <dbReference type="PROSITE" id="PS51272"/>
    </source>
</evidence>
<keyword evidence="2" id="KW-0378">Hydrolase</keyword>
<feature type="domain" description="SLH" evidence="8">
    <location>
        <begin position="1655"/>
        <end position="1714"/>
    </location>
</feature>
<comment type="similarity">
    <text evidence="1">Belongs to the glycosyl hydrolase 2 family.</text>
</comment>
<dbReference type="InterPro" id="IPR036156">
    <property type="entry name" value="Beta-gal/glucu_dom_sf"/>
</dbReference>
<dbReference type="InterPro" id="IPR008965">
    <property type="entry name" value="CBM2/CBM3_carb-bd_dom_sf"/>
</dbReference>
<feature type="domain" description="SLH" evidence="8">
    <location>
        <begin position="1782"/>
        <end position="1841"/>
    </location>
</feature>
<feature type="chain" id="PRO_5046977289" evidence="5">
    <location>
        <begin position="35"/>
        <end position="1841"/>
    </location>
</feature>
<dbReference type="InterPro" id="IPR054593">
    <property type="entry name" value="Beta-mannosidase-like_N2"/>
</dbReference>
<evidence type="ECO:0000256" key="4">
    <source>
        <dbReference type="SAM" id="MobiDB-lite"/>
    </source>
</evidence>
<sequence length="1841" mass="198807">MVKSKSFKQAYHIVMAVLLIFTGFNNPLSTKVNAAPVVDNGPLPGSSSKAVTLSNVYPLKDNWKIQSATKATYGTTVIQAAYGGNISTTGYDTSGWYDTQVPSTVLGALVNDGSVPGIPADPYIGDGMSKIDEEQFKVPWWYRTDFTLPQSEQGKRIIVNFQGIAYKGNIWVNGHQIADSSNIVGSFRTYELDITDYVTADGVTKNTLAVSVERSDYGKDFSIYWVDWVPRPADNNMGLWRDVFITTTDSVEVRNPYVGSKVNNELNLASLNAYVDLSNKTSSEIEGTLSATITDPGGAPVAAVSQPVTLGAGVEDQEFNFGSDKYAELNIANPQLWWPKDMGGQPMYSIEFKFTSNNVVTDVIKQKFGIREINTEMNVSPSDENSLKDMVQFYVNHKPILIKAGGYSPTDLLLRRNQENNVAIMQYIDDMGLNAIRDEGMFFDDRLLDLLDEKGILYMTGWVCCSRWQQPAAYSDAELDIVKDSLQAQIQNARVHPSMIAWLNGSDNPPSYGDDLPNGGTIERGKQVEQAFLDLEHKIHWDEYGAIISSGSAKKAELTGTYSGMHMDATYDYAPPAMYFEDMNDGGAFGFTSEAGPGPSIPVIETMKKILPANTLWPYNVGGDNFAQWNYHTARGSFKDLANFNRALDNHYGESNSLEEFNIKAQVQQYDAFRAQYEALQVNKYTNASGWVQWMLNNAWPSLYWNMFDYYLNPNSSYFGTKIANEPLHILFDYGTKQVKIVNSTQTAYSGLNAKVQIYNIDSKKVYDKTFNQLAVTPDGAAPAEGGAPKTVGYQDIDFGGKINEAYGITTVDQIDEADFTLSPTYFIRLELRDDAGNLVSVNSYAESLKKDVVKYSSHNWNATPQNQYADYTDLQKLGPAELSIAGTPAAVTNGAEETLTYTIKNDGSNIAYSVFAKIRKGEGGDLVAPVRMDDNYFMLLPGEERTLTAQYKVSDLGNAAPVVEISSYNNIVVPQKGLPTSTNLVFKKTTATASTTQGSNNANNALDSSSLTTKWQSSTNAATGADPQWYKVDLGAPTTFSRAVMRWDYANYAQNLTVEVSDDNTNWKKVLIATNSNGSAMNDLQFAPVTKRYIRVTMEGKRPGSPQIGSGGTGQGVTGLAATNPATSFNLAAFELYGPAATLTGDASATTGSTYSLDLGLQNVTSSVFGEDVNVNYDSTKFDFVSAVSAEKTVSVSKVDKSVPGTVKLKLAASGPRTSLSDTIVKLQFKAKDVASIDNGNAEFTLTGASLSFPSPSLVSAPEVKNQAVKLVLRDSAEVQNAKAEYDGEGKQLKVTWKDPDDIVFSKVKITVDTPANIEPVIVDKGVQSFVLGGLNSGDSYSLRISALNGNGSASEGIVLSNKVASPVTGIVIKADGDGTSIMSYQGTLQLTAEVTPSYASDPSVTWSVSGMGGSASISETGLLTAAGDGDVLVKAAANDGSGVVGELKIAISGQNTSIPYYPAPPVSTPGTDGKESQQSFSKEELAHVQDGKVKLELKDGKTEAVLPINAGELLAGNALEVQASGVTLTIPAAVIQKLAGQLEGQSDKAQIIVRMNPEEKGQVDSGYKLGGSSYNLELVLVDQDGKESKLASLTEQAEIVLSYPSDLDEALLGVYTFNETTGKWDYVGGDIDITNDTAAVKVSHLGTYAVMQYDKTFIDVPSKHWVYRSLQILSAKHLINGVSDTQFKPSALTTRAEFAALLVRAIGLDATGSSTAFADVTASDWFAADVAAAFDAGLIQGLSDTEFAPNATITREQMAVLIVRAYEYKNGKKQMDASSLADFKDHNQVSSWAEADISKALELELMRGQSAANFAPKSNTTRAEAAQALLNLIDLMVAE</sequence>
<dbReference type="Gene3D" id="2.60.40.10">
    <property type="entry name" value="Immunoglobulins"/>
    <property type="match status" value="4"/>
</dbReference>
<dbReference type="Gene3D" id="2.60.40.680">
    <property type="match status" value="1"/>
</dbReference>
<feature type="domain" description="SLH" evidence="8">
    <location>
        <begin position="1715"/>
        <end position="1778"/>
    </location>
</feature>
<feature type="domain" description="F5/8 type C" evidence="6">
    <location>
        <begin position="972"/>
        <end position="1097"/>
    </location>
</feature>
<evidence type="ECO:0000256" key="3">
    <source>
        <dbReference type="ARBA" id="ARBA00023295"/>
    </source>
</evidence>
<dbReference type="InterPro" id="IPR041351">
    <property type="entry name" value="Ig_GlcNase"/>
</dbReference>
<dbReference type="InterPro" id="IPR013783">
    <property type="entry name" value="Ig-like_fold"/>
</dbReference>
<dbReference type="InterPro" id="IPR017853">
    <property type="entry name" value="GH"/>
</dbReference>
<dbReference type="InterPro" id="IPR003343">
    <property type="entry name" value="Big_2"/>
</dbReference>
<name>A0ABS7BWI5_9BACL</name>
<gene>
    <name evidence="9" type="ORF">K0U00_03015</name>
</gene>
<dbReference type="PROSITE" id="PS50022">
    <property type="entry name" value="FA58C_3"/>
    <property type="match status" value="1"/>
</dbReference>
<dbReference type="PANTHER" id="PTHR43536">
    <property type="entry name" value="MANNOSYLGLYCOPROTEIN ENDO-BETA-MANNOSIDASE"/>
    <property type="match status" value="1"/>
</dbReference>
<dbReference type="SUPFAM" id="SSF49384">
    <property type="entry name" value="Carbohydrate-binding domain"/>
    <property type="match status" value="1"/>
</dbReference>
<dbReference type="Pfam" id="PF22666">
    <property type="entry name" value="Glyco_hydro_2_N2"/>
    <property type="match status" value="1"/>
</dbReference>
<feature type="domain" description="Fibronectin type-III" evidence="7">
    <location>
        <begin position="1279"/>
        <end position="1368"/>
    </location>
</feature>
<dbReference type="Pfam" id="PF00703">
    <property type="entry name" value="Glyco_hydro_2"/>
    <property type="match status" value="1"/>
</dbReference>
<dbReference type="PROSITE" id="PS50853">
    <property type="entry name" value="FN3"/>
    <property type="match status" value="1"/>
</dbReference>
<dbReference type="PANTHER" id="PTHR43536:SF1">
    <property type="entry name" value="MANNOSYLGLYCOPROTEIN ENDO-BETA-MANNOSIDASE"/>
    <property type="match status" value="1"/>
</dbReference>
<dbReference type="InterPro" id="IPR003961">
    <property type="entry name" value="FN3_dom"/>
</dbReference>
<dbReference type="InterPro" id="IPR001119">
    <property type="entry name" value="SLH_dom"/>
</dbReference>
<dbReference type="Pfam" id="PF02368">
    <property type="entry name" value="Big_2"/>
    <property type="match status" value="1"/>
</dbReference>
<evidence type="ECO:0000313" key="10">
    <source>
        <dbReference type="Proteomes" id="UP001519887"/>
    </source>
</evidence>
<dbReference type="InterPro" id="IPR008979">
    <property type="entry name" value="Galactose-bd-like_sf"/>
</dbReference>
<evidence type="ECO:0000256" key="1">
    <source>
        <dbReference type="ARBA" id="ARBA00007401"/>
    </source>
</evidence>
<organism evidence="9 10">
    <name type="scientific">Paenibacillus sepulcri</name>
    <dbReference type="NCBI Taxonomy" id="359917"/>
    <lineage>
        <taxon>Bacteria</taxon>
        <taxon>Bacillati</taxon>
        <taxon>Bacillota</taxon>
        <taxon>Bacilli</taxon>
        <taxon>Bacillales</taxon>
        <taxon>Paenibacillaceae</taxon>
        <taxon>Paenibacillus</taxon>
    </lineage>
</organism>
<dbReference type="Pfam" id="PF18368">
    <property type="entry name" value="Ig_GlcNase"/>
    <property type="match status" value="1"/>
</dbReference>
<dbReference type="EMBL" id="JAHZIK010000032">
    <property type="protein sequence ID" value="MBW7453012.1"/>
    <property type="molecule type" value="Genomic_DNA"/>
</dbReference>
<dbReference type="PROSITE" id="PS51272">
    <property type="entry name" value="SLH"/>
    <property type="match status" value="3"/>
</dbReference>
<dbReference type="SMART" id="SM00635">
    <property type="entry name" value="BID_2"/>
    <property type="match status" value="1"/>
</dbReference>
<dbReference type="SUPFAM" id="SSF49785">
    <property type="entry name" value="Galactose-binding domain-like"/>
    <property type="match status" value="2"/>
</dbReference>
<evidence type="ECO:0000259" key="7">
    <source>
        <dbReference type="PROSITE" id="PS50853"/>
    </source>
</evidence>
<dbReference type="Pfam" id="PF00395">
    <property type="entry name" value="SLH"/>
    <property type="match status" value="3"/>
</dbReference>
<dbReference type="RefSeq" id="WP_210046324.1">
    <property type="nucleotide sequence ID" value="NZ_JBHLVU010000012.1"/>
</dbReference>
<dbReference type="SUPFAM" id="SSF51445">
    <property type="entry name" value="(Trans)glycosidases"/>
    <property type="match status" value="1"/>
</dbReference>
<dbReference type="InterPro" id="IPR000421">
    <property type="entry name" value="FA58C"/>
</dbReference>
<dbReference type="CDD" id="cd08547">
    <property type="entry name" value="Type_II_cohesin"/>
    <property type="match status" value="1"/>
</dbReference>
<evidence type="ECO:0000256" key="5">
    <source>
        <dbReference type="SAM" id="SignalP"/>
    </source>
</evidence>